<evidence type="ECO:0000256" key="1">
    <source>
        <dbReference type="ARBA" id="ARBA00022729"/>
    </source>
</evidence>
<dbReference type="SUPFAM" id="SSF81296">
    <property type="entry name" value="E set domains"/>
    <property type="match status" value="7"/>
</dbReference>
<gene>
    <name evidence="3" type="ORF">DYB28_001301</name>
</gene>
<proteinExistence type="predicted"/>
<feature type="domain" description="IPT/TIG" evidence="2">
    <location>
        <begin position="2191"/>
        <end position="2277"/>
    </location>
</feature>
<dbReference type="PANTHER" id="PTHR46769">
    <property type="entry name" value="POLYCYSTIC KIDNEY AND HEPATIC DISEASE 1 (AUTOSOMAL RECESSIVE)-LIKE 1"/>
    <property type="match status" value="1"/>
</dbReference>
<dbReference type="EMBL" id="QUTI01037143">
    <property type="protein sequence ID" value="RLO01152.1"/>
    <property type="molecule type" value="Genomic_DNA"/>
</dbReference>
<dbReference type="SMART" id="SM00429">
    <property type="entry name" value="IPT"/>
    <property type="match status" value="4"/>
</dbReference>
<dbReference type="PANTHER" id="PTHR46769:SF2">
    <property type="entry name" value="FIBROCYSTIN-L ISOFORM 2 PRECURSOR-RELATED"/>
    <property type="match status" value="1"/>
</dbReference>
<sequence length="2765" mass="295590">MMGRLLAVMGETLNDIVYVSKDPTIYSGVPSSQWYNVGSPLRFHVAATSNVLVQYFLPVQFLRHPSFLSFNQLDVGDVGARLVVDNQPYRTTGATISGASRGAQTAQGNMVLSLHSGTHVIRLQWQYTQPGGLEAQDMVTILNHLSNNNQVVELSVQMDLWVDSPVLIAPVAIHGVENQPFTILPPVTVQDASPDSVVEINYAVVVSFAAQKGRLDVLPSPSSAMTFLSQNTIQGPLSDINAALATLTYTPPASWYGTDTITLTVADAKAYDVEPIFGPATVVAVTVTHTPRPPGLVLPLVQSSVAEDGSVVVQGLSVQGDFTSVTDNGLFISQTVVVSLQVSSGLLSPHASENVVFTLGSGSGDAHIRMQGNVTDINHALASIVYTPDEDFNSMQHVESLEVIATDAKSQLTATASIPIQVLHRNDPSTVDTVNPSVDLRGYSLQVAPSAAGQIIFVRLQVHSPLGRVSLPSASTNAVFATSARTARTLVVHGVAADIQQTMHTIRYSRHGAFYGNDLVSIECSASPTFETSEQSFMQLQLSKVTASLNADPWVIASVTPSAVTQASVLVWSGLYLPNAIDMTCEFSTGASTRATYISNRQVECNMPPLVGPTTQLDVVFSPNNGADVSSVYMLTVYVDLSFNGVDFTADNVIVTVVTTSFSIAPTFVWNVGMFKDIWITGPNGHLDVAGSALQCHVGSSISPVAATVINSTTATCRVLSTWLQSDLETTLTFGYAGSRLPLGTFPFTFVAPMTITSMAPRFGPGGAAVTMILAKPLSLRMQEAVGCTFGNLYARGQVVNGSVVTCVVPMTDSPTTSVPVSLVVDNQLASWTPVYFTYIVPPTMLDIIVVQRNQTIVVVRTTGPLLPNLSCLFGHDLITPATTRMDSLEVECMAPPPSSSVSGSMQVQLLYEMMPYAVNTYQPLPPAQVTAATPNVGFIQANTTIVLQGSGLSVPLVCQFTCYPADSPFSTSTALLLSSSMAQCVAPSLPSPVLTGCSVLQVVVLESHTVLWSYEFRYIDQSMLQIPPVVGRPTLQLNAPFVVDAKWDLVVPPALNLIACSFDDFSDLGSSVVVTPAISATRLSCHVPRGAIGVGVVRVLWQEYAIFTTDIEVIPPAQVDSYSPSIGATTGGTRLRIRGQRFHPALPVQCRFDGSLAVNAQYMNETLVECVTPPRAQLNQTNVDVVVGRQVVSLQPGFTYLDPPTLVKAIGGSLSVSVQVSLNSRPQEPFDVYCNIANINTFGEWTKNSTSVRCDGGGTSSVALSWNTQEWSERLPIYVSSSVTSLWPMKVFARQAPQLIKVAGQGLFSASHCVVGTKRRVVVNATDDIVFCLVHSDDLGDNADSVSVSVNNGLIVLASNLTVAVLPAPTLEAIEPAFGSVLGGTLLHMWGSNLPRHDDMGEIWVYLSSATAGWPSNVSSITCHADNRLVQGRWFAGMNRVTCPVSVSVHRVGLSLNGVDVSNVVLVRDNLLVLVDIVPRMRSVAGGLVSLISTAFNTSRSYGCVVDRQVRVDLVVINATHGQCMLPSFDGSDTTTHSISYFENQADDGDTAPQSDTLVYWVVQPPQVDSIDPVLAFQSTLTTVALLGRNFIDSPMYHCRIGNTSLPANWISPTQLNCVIAVELHANEYSVGLLFAADASNFLVPQPLKLTILPDPEIAFITPTHGNELTTITIVGSSFPQLVMCAMDQAFVQPTFVNQTMVVCAVPPLLSIPSILKISLAVNGHTSLASVLFSAESPPAILQVFPATIASTWTSPFQLMGVFTNTTLQVQCRFESTSWPLVKTTMGTIGNQSTLAFCPPPKVSPSLRIALSVSTNGQAFSNRISVSIVSPATLASVQPSTVIVGPNSTSAFVSVLGYNMPTECTCEFRLAGQAVAVSSSATWVSSFKVNCIVPPSLGVNTYAITLVYQGMPLAQNALRVELAPVPTVIQVYPTATATLQNSSMTIVGSAFSANTRFMCSFGDKFVQVVRTNSTMLSCLIPSTAVPNVVAFTLTGNDVVVLVNQSFTYFATPQVVEIVPSILHPTTTCDTVDIRGFDLVPIRTCHWMAQPTTPTVVVTRALYVNSTLVQCNLDTVLATGTYNVYVLWNGHDLSRVGTVQVVPALHLTSMVPSFGMTWQSEVVLFGSTFSPRETVWCYYDLIHVEAIVVNSTALQCNLQLSPAQIKTHHVVYVAATTNQVDYSNALPFQFAPEFYVRAAMPATGTVAGQSEVYIVGYFPVQSGTFECRFGSAFVPATPLNSSHLVCLSPPSPTSSGVPLAVAWNDLVVDNTLSFKYVDAFMIVRVRPIFVPVGTAVNLEVTTNGGLSHEDAGSIVCGDFALAHIVNSTSMVCPFSSNRLGIHTIYMQNNRHRTVLGQVQVTVLSALDIDNVTPTQISEAGGAMVTVRVATDDIMSLQCRFGANSSTVQAILVNASSGLECIVPSSFVTTDLTVDVWFQTSKVAASVGFVVDSAADVLLSGSYFVQEPRVQLFGVGLHTHLLCDFGGSVVGVENVSPYVIQCTLPRSTTPTTTLVVRAGQSLVVLRSYELPRAVPPVVQAVLPNFTSSSMLVNADSTTVEIVGSHFQPLASAYCVVNSTVRIPLQFVSTSSMTCILSSRTTTILPAVVASPTELHCMAPRQAPGLVTLSIVPATMFRQLKSFTFQYIVRPVLVSVQPTVGSGGTLVTVTMSFIPFTPTLSCQFDVDMVPAMYVNSTTIVCQAPRYHSAGRVALRAFLDSENEVIPSTSASATFEFRPTPVVSSVWPDYMLDKADTILTVHGFNLDV</sequence>
<keyword evidence="1" id="KW-0732">Signal</keyword>
<protein>
    <recommendedName>
        <fullName evidence="2">IPT/TIG domain-containing protein</fullName>
    </recommendedName>
</protein>
<dbReference type="Pfam" id="PF01833">
    <property type="entry name" value="TIG"/>
    <property type="match status" value="6"/>
</dbReference>
<dbReference type="CDD" id="cd00102">
    <property type="entry name" value="IPT"/>
    <property type="match status" value="2"/>
</dbReference>
<feature type="domain" description="IPT/TIG" evidence="2">
    <location>
        <begin position="1117"/>
        <end position="1202"/>
    </location>
</feature>
<organism evidence="3 4">
    <name type="scientific">Aphanomyces astaci</name>
    <name type="common">Crayfish plague agent</name>
    <dbReference type="NCBI Taxonomy" id="112090"/>
    <lineage>
        <taxon>Eukaryota</taxon>
        <taxon>Sar</taxon>
        <taxon>Stramenopiles</taxon>
        <taxon>Oomycota</taxon>
        <taxon>Saprolegniomycetes</taxon>
        <taxon>Saprolegniales</taxon>
        <taxon>Verrucalvaceae</taxon>
        <taxon>Aphanomyces</taxon>
    </lineage>
</organism>
<dbReference type="Gene3D" id="2.60.40.10">
    <property type="entry name" value="Immunoglobulins"/>
    <property type="match status" value="10"/>
</dbReference>
<reference evidence="3 4" key="1">
    <citation type="journal article" date="2018" name="J. Invertebr. Pathol.">
        <title>New genotyping method for the causative agent of crayfish plague (Aphanomyces astaci) based on whole genome data.</title>
        <authorList>
            <person name="Minardi D."/>
            <person name="Studholme D.J."/>
            <person name="van der Giezen M."/>
            <person name="Pretto T."/>
            <person name="Oidtmann B."/>
        </authorList>
    </citation>
    <scope>NUCLEOTIDE SEQUENCE [LARGE SCALE GENOMIC DNA]</scope>
    <source>
        <strain evidence="3 4">KB13</strain>
    </source>
</reference>
<dbReference type="InterPro" id="IPR052387">
    <property type="entry name" value="Fibrocystin"/>
</dbReference>
<dbReference type="InterPro" id="IPR014756">
    <property type="entry name" value="Ig_E-set"/>
</dbReference>
<feature type="domain" description="IPT/TIG" evidence="2">
    <location>
        <begin position="2648"/>
        <end position="2735"/>
    </location>
</feature>
<dbReference type="InterPro" id="IPR002909">
    <property type="entry name" value="IPT_dom"/>
</dbReference>
<feature type="domain" description="IPT/TIG" evidence="2">
    <location>
        <begin position="1926"/>
        <end position="2010"/>
    </location>
</feature>
<feature type="non-terminal residue" evidence="3">
    <location>
        <position position="1"/>
    </location>
</feature>
<dbReference type="InterPro" id="IPR013783">
    <property type="entry name" value="Ig-like_fold"/>
</dbReference>
<evidence type="ECO:0000259" key="2">
    <source>
        <dbReference type="SMART" id="SM00429"/>
    </source>
</evidence>
<comment type="caution">
    <text evidence="3">The sequence shown here is derived from an EMBL/GenBank/DDBJ whole genome shotgun (WGS) entry which is preliminary data.</text>
</comment>
<name>A0A9X8H4R5_APHAT</name>
<evidence type="ECO:0000313" key="4">
    <source>
        <dbReference type="Proteomes" id="UP000275652"/>
    </source>
</evidence>
<evidence type="ECO:0000313" key="3">
    <source>
        <dbReference type="EMBL" id="RLO01152.1"/>
    </source>
</evidence>
<dbReference type="Proteomes" id="UP000275652">
    <property type="component" value="Unassembled WGS sequence"/>
</dbReference>
<accession>A0A9X8H4R5</accession>